<comment type="pathway">
    <text evidence="3">Phospholipid metabolism; phosphatidylethanolamine biosynthesis; phosphatidylethanolamine from ethanolamine: step 1/3.</text>
</comment>
<dbReference type="EnsemblMetazoa" id="SMAR015147-RA">
    <property type="protein sequence ID" value="SMAR015147-PA"/>
    <property type="gene ID" value="SMAR015147"/>
</dbReference>
<accession>T1JMR7</accession>
<dbReference type="GO" id="GO:0004305">
    <property type="term" value="F:ethanolamine kinase activity"/>
    <property type="evidence" value="ECO:0007669"/>
    <property type="project" value="UniProtKB-EC"/>
</dbReference>
<dbReference type="PANTHER" id="PTHR22603:SF66">
    <property type="entry name" value="ETHANOLAMINE KINASE"/>
    <property type="match status" value="1"/>
</dbReference>
<dbReference type="SUPFAM" id="SSF56112">
    <property type="entry name" value="Protein kinase-like (PK-like)"/>
    <property type="match status" value="1"/>
</dbReference>
<dbReference type="STRING" id="126957.T1JMR7"/>
<dbReference type="PANTHER" id="PTHR22603">
    <property type="entry name" value="CHOLINE/ETHANOALAMINE KINASE"/>
    <property type="match status" value="1"/>
</dbReference>
<dbReference type="InterPro" id="IPR011009">
    <property type="entry name" value="Kinase-like_dom_sf"/>
</dbReference>
<dbReference type="Gene3D" id="3.30.200.20">
    <property type="entry name" value="Phosphorylase Kinase, domain 1"/>
    <property type="match status" value="1"/>
</dbReference>
<keyword evidence="7" id="KW-1185">Reference proteome</keyword>
<dbReference type="EC" id="2.7.1.82" evidence="5"/>
<proteinExistence type="inferred from homology"/>
<dbReference type="OMA" id="WHLISAY"/>
<organism evidence="6 7">
    <name type="scientific">Strigamia maritima</name>
    <name type="common">European centipede</name>
    <name type="synonym">Geophilus maritimus</name>
    <dbReference type="NCBI Taxonomy" id="126957"/>
    <lineage>
        <taxon>Eukaryota</taxon>
        <taxon>Metazoa</taxon>
        <taxon>Ecdysozoa</taxon>
        <taxon>Arthropoda</taxon>
        <taxon>Myriapoda</taxon>
        <taxon>Chilopoda</taxon>
        <taxon>Pleurostigmophora</taxon>
        <taxon>Geophilomorpha</taxon>
        <taxon>Linotaeniidae</taxon>
        <taxon>Strigamia</taxon>
    </lineage>
</organism>
<evidence type="ECO:0000256" key="5">
    <source>
        <dbReference type="ARBA" id="ARBA00038874"/>
    </source>
</evidence>
<dbReference type="GO" id="GO:0005737">
    <property type="term" value="C:cytoplasm"/>
    <property type="evidence" value="ECO:0007669"/>
    <property type="project" value="TreeGrafter"/>
</dbReference>
<reference evidence="7" key="1">
    <citation type="submission" date="2011-05" db="EMBL/GenBank/DDBJ databases">
        <authorList>
            <person name="Richards S.R."/>
            <person name="Qu J."/>
            <person name="Jiang H."/>
            <person name="Jhangiani S.N."/>
            <person name="Agravi P."/>
            <person name="Goodspeed R."/>
            <person name="Gross S."/>
            <person name="Mandapat C."/>
            <person name="Jackson L."/>
            <person name="Mathew T."/>
            <person name="Pu L."/>
            <person name="Thornton R."/>
            <person name="Saada N."/>
            <person name="Wilczek-Boney K.B."/>
            <person name="Lee S."/>
            <person name="Kovar C."/>
            <person name="Wu Y."/>
            <person name="Scherer S.E."/>
            <person name="Worley K.C."/>
            <person name="Muzny D.M."/>
            <person name="Gibbs R."/>
        </authorList>
    </citation>
    <scope>NUCLEOTIDE SEQUENCE</scope>
    <source>
        <strain evidence="7">Brora</strain>
    </source>
</reference>
<evidence type="ECO:0000256" key="4">
    <source>
        <dbReference type="ARBA" id="ARBA00038211"/>
    </source>
</evidence>
<comment type="similarity">
    <text evidence="4">Belongs to the choline/ethanolamine kinase family.</text>
</comment>
<evidence type="ECO:0000256" key="1">
    <source>
        <dbReference type="ARBA" id="ARBA00023209"/>
    </source>
</evidence>
<evidence type="ECO:0000256" key="2">
    <source>
        <dbReference type="ARBA" id="ARBA00023264"/>
    </source>
</evidence>
<dbReference type="Gene3D" id="3.90.1200.10">
    <property type="match status" value="1"/>
</dbReference>
<dbReference type="GO" id="GO:0006646">
    <property type="term" value="P:phosphatidylethanolamine biosynthetic process"/>
    <property type="evidence" value="ECO:0007669"/>
    <property type="project" value="TreeGrafter"/>
</dbReference>
<evidence type="ECO:0000313" key="7">
    <source>
        <dbReference type="Proteomes" id="UP000014500"/>
    </source>
</evidence>
<name>T1JMR7_STRMM</name>
<sequence>MGENKLTFPHFDINVEPENVDDTFQQILNDIRPLWEKKDVVFETLPKGVSTGLLNTMIKCYSQTDEMDVIMIRIYNIKVNKLIDRTIEVKCIKKLQVLDCAPKILATFETGFCYEYYHGEILNHIRLKEDPIWRLIAIELAKFHSTDLNGESKEESVKKLEEQIDSFMSGYPQELQDPIKNEIFKREIPPLEELKATVDELKTHCEGLNSPIVLCHNDTRAENIIWNPDEQRIHFVDFEAMNYGFQANELASHFARYSGMSPPDYNLMPNEAFQMDFLRFYLEQFYTFSGKNAVDVTEKDVQTLYVQVRKYHLFQVFLAGISLPVFDSMNIFQDSSFNALE</sequence>
<evidence type="ECO:0000256" key="3">
    <source>
        <dbReference type="ARBA" id="ARBA00037883"/>
    </source>
</evidence>
<keyword evidence="1" id="KW-0594">Phospholipid biosynthesis</keyword>
<dbReference type="AlphaFoldDB" id="T1JMR7"/>
<dbReference type="Pfam" id="PF01633">
    <property type="entry name" value="Choline_kinase"/>
    <property type="match status" value="1"/>
</dbReference>
<protein>
    <recommendedName>
        <fullName evidence="5">ethanolamine kinase</fullName>
        <ecNumber evidence="5">2.7.1.82</ecNumber>
    </recommendedName>
</protein>
<evidence type="ECO:0000313" key="6">
    <source>
        <dbReference type="EnsemblMetazoa" id="SMAR015147-PA"/>
    </source>
</evidence>
<keyword evidence="1" id="KW-0444">Lipid biosynthesis</keyword>
<dbReference type="HOGENOM" id="CLU_012712_1_0_1"/>
<reference evidence="6" key="2">
    <citation type="submission" date="2015-02" db="UniProtKB">
        <authorList>
            <consortium name="EnsemblMetazoa"/>
        </authorList>
    </citation>
    <scope>IDENTIFICATION</scope>
</reference>
<keyword evidence="1" id="KW-0443">Lipid metabolism</keyword>
<dbReference type="eggNOG" id="KOG4720">
    <property type="taxonomic scope" value="Eukaryota"/>
</dbReference>
<keyword evidence="2" id="KW-1208">Phospholipid metabolism</keyword>
<dbReference type="Proteomes" id="UP000014500">
    <property type="component" value="Unassembled WGS sequence"/>
</dbReference>
<dbReference type="PhylomeDB" id="T1JMR7"/>
<dbReference type="EMBL" id="JH431836">
    <property type="status" value="NOT_ANNOTATED_CDS"/>
    <property type="molecule type" value="Genomic_DNA"/>
</dbReference>